<dbReference type="AlphaFoldDB" id="F8PL13"/>
<dbReference type="HOGENOM" id="CLU_568776_0_0_1"/>
<dbReference type="InParanoid" id="F8PL13"/>
<evidence type="ECO:0000313" key="1">
    <source>
        <dbReference type="EMBL" id="EGO03657.1"/>
    </source>
</evidence>
<dbReference type="Proteomes" id="UP000008063">
    <property type="component" value="Unassembled WGS sequence"/>
</dbReference>
<reference evidence="2" key="1">
    <citation type="journal article" date="2011" name="Science">
        <title>The plant cell wall-decomposing machinery underlies the functional diversity of forest fungi.</title>
        <authorList>
            <person name="Eastwood D.C."/>
            <person name="Floudas D."/>
            <person name="Binder M."/>
            <person name="Majcherczyk A."/>
            <person name="Schneider P."/>
            <person name="Aerts A."/>
            <person name="Asiegbu F.O."/>
            <person name="Baker S.E."/>
            <person name="Barry K."/>
            <person name="Bendiksby M."/>
            <person name="Blumentritt M."/>
            <person name="Coutinho P.M."/>
            <person name="Cullen D."/>
            <person name="de Vries R.P."/>
            <person name="Gathman A."/>
            <person name="Goodell B."/>
            <person name="Henrissat B."/>
            <person name="Ihrmark K."/>
            <person name="Kauserud H."/>
            <person name="Kohler A."/>
            <person name="LaButti K."/>
            <person name="Lapidus A."/>
            <person name="Lavin J.L."/>
            <person name="Lee Y.-H."/>
            <person name="Lindquist E."/>
            <person name="Lilly W."/>
            <person name="Lucas S."/>
            <person name="Morin E."/>
            <person name="Murat C."/>
            <person name="Oguiza J.A."/>
            <person name="Park J."/>
            <person name="Pisabarro A.G."/>
            <person name="Riley R."/>
            <person name="Rosling A."/>
            <person name="Salamov A."/>
            <person name="Schmidt O."/>
            <person name="Schmutz J."/>
            <person name="Skrede I."/>
            <person name="Stenlid J."/>
            <person name="Wiebenga A."/>
            <person name="Xie X."/>
            <person name="Kuees U."/>
            <person name="Hibbett D.S."/>
            <person name="Hoffmeister D."/>
            <person name="Hoegberg N."/>
            <person name="Martin F."/>
            <person name="Grigoriev I.V."/>
            <person name="Watkinson S.C."/>
        </authorList>
    </citation>
    <scope>NUCLEOTIDE SEQUENCE [LARGE SCALE GENOMIC DNA]</scope>
    <source>
        <strain evidence="2">strain S7.3</strain>
    </source>
</reference>
<sequence length="480" mass="54858">MADYEEHKQAMLGKKWPARTAATTELLIAEAMQQKFKAERKHILQQQFLCPVNLMCTSKSFALDPLHQIEQGEWGKHLWIWLSGALPKSLLAQINHCFQNCPPFPRIHHFSNGVTDLHFISGSEHGIILCIRPWTQIILKAVQVTGRQVGLKLDIRSSSGVDDNHNLALQAQLKSKGAMRGSNLSETEDGDERIAKKASVLRLIPVNINPDSEEEHNEEGERSPIQENLASLEQADLTFFAEVVAPFGEGIQTIRSNQVHVLADLVPTYIFKKLTHQFGDKACRPYIPAVEALLKDKRLAGHMQHLTLRGEERECHNSYAGICGNCCELEFAEEGLNHNFCAFYKNHIEIMQKIAKGHHNLMDYYNRSIFPHAHIHVGDKYKGYDKEEREYLEALKLEEMESNDEESQVQDKDRPNLNHFRRPLWVHLSFVHRLRYSYTYHTLPGTHLFQIGTTPLPPSFDQVVQHNQSIGKAMELSDLD</sequence>
<evidence type="ECO:0000313" key="2">
    <source>
        <dbReference type="Proteomes" id="UP000008063"/>
    </source>
</evidence>
<gene>
    <name evidence="1" type="ORF">SERLA73DRAFT_149882</name>
</gene>
<protein>
    <submittedName>
        <fullName evidence="1">Uncharacterized protein</fullName>
    </submittedName>
</protein>
<name>F8PL13_SERL3</name>
<accession>F8PL13</accession>
<keyword evidence="2" id="KW-1185">Reference proteome</keyword>
<organism evidence="2">
    <name type="scientific">Serpula lacrymans var. lacrymans (strain S7.3)</name>
    <name type="common">Dry rot fungus</name>
    <dbReference type="NCBI Taxonomy" id="936435"/>
    <lineage>
        <taxon>Eukaryota</taxon>
        <taxon>Fungi</taxon>
        <taxon>Dikarya</taxon>
        <taxon>Basidiomycota</taxon>
        <taxon>Agaricomycotina</taxon>
        <taxon>Agaricomycetes</taxon>
        <taxon>Agaricomycetidae</taxon>
        <taxon>Boletales</taxon>
        <taxon>Coniophorineae</taxon>
        <taxon>Serpulaceae</taxon>
        <taxon>Serpula</taxon>
    </lineage>
</organism>
<dbReference type="EMBL" id="GL945475">
    <property type="protein sequence ID" value="EGO03657.1"/>
    <property type="molecule type" value="Genomic_DNA"/>
</dbReference>
<proteinExistence type="predicted"/>